<accession>A0A2P2MZU1</accession>
<evidence type="ECO:0000313" key="1">
    <source>
        <dbReference type="EMBL" id="MBX35733.1"/>
    </source>
</evidence>
<dbReference type="EMBL" id="GGEC01055249">
    <property type="protein sequence ID" value="MBX35733.1"/>
    <property type="molecule type" value="Transcribed_RNA"/>
</dbReference>
<name>A0A2P2MZU1_RHIMU</name>
<proteinExistence type="predicted"/>
<protein>
    <submittedName>
        <fullName evidence="1">Uncharacterized protein</fullName>
    </submittedName>
</protein>
<organism evidence="1">
    <name type="scientific">Rhizophora mucronata</name>
    <name type="common">Asiatic mangrove</name>
    <dbReference type="NCBI Taxonomy" id="61149"/>
    <lineage>
        <taxon>Eukaryota</taxon>
        <taxon>Viridiplantae</taxon>
        <taxon>Streptophyta</taxon>
        <taxon>Embryophyta</taxon>
        <taxon>Tracheophyta</taxon>
        <taxon>Spermatophyta</taxon>
        <taxon>Magnoliopsida</taxon>
        <taxon>eudicotyledons</taxon>
        <taxon>Gunneridae</taxon>
        <taxon>Pentapetalae</taxon>
        <taxon>rosids</taxon>
        <taxon>fabids</taxon>
        <taxon>Malpighiales</taxon>
        <taxon>Rhizophoraceae</taxon>
        <taxon>Rhizophora</taxon>
    </lineage>
</organism>
<reference evidence="1" key="1">
    <citation type="submission" date="2018-02" db="EMBL/GenBank/DDBJ databases">
        <title>Rhizophora mucronata_Transcriptome.</title>
        <authorList>
            <person name="Meera S.P."/>
            <person name="Sreeshan A."/>
            <person name="Augustine A."/>
        </authorList>
    </citation>
    <scope>NUCLEOTIDE SEQUENCE</scope>
    <source>
        <tissue evidence="1">Leaf</tissue>
    </source>
</reference>
<dbReference type="AlphaFoldDB" id="A0A2P2MZU1"/>
<sequence length="20" mass="2434">MKLACKIILNLLYVIFFFLM</sequence>